<feature type="non-terminal residue" evidence="2">
    <location>
        <position position="410"/>
    </location>
</feature>
<dbReference type="Proteomes" id="UP001497525">
    <property type="component" value="Unassembled WGS sequence"/>
</dbReference>
<proteinExistence type="predicted"/>
<evidence type="ECO:0000313" key="2">
    <source>
        <dbReference type="EMBL" id="CAL5140120.1"/>
    </source>
</evidence>
<dbReference type="Gene3D" id="2.60.200.20">
    <property type="match status" value="1"/>
</dbReference>
<organism evidence="2 3">
    <name type="scientific">Calicophoron daubneyi</name>
    <name type="common">Rumen fluke</name>
    <name type="synonym">Paramphistomum daubneyi</name>
    <dbReference type="NCBI Taxonomy" id="300641"/>
    <lineage>
        <taxon>Eukaryota</taxon>
        <taxon>Metazoa</taxon>
        <taxon>Spiralia</taxon>
        <taxon>Lophotrochozoa</taxon>
        <taxon>Platyhelminthes</taxon>
        <taxon>Trematoda</taxon>
        <taxon>Digenea</taxon>
        <taxon>Plagiorchiida</taxon>
        <taxon>Pronocephalata</taxon>
        <taxon>Paramphistomoidea</taxon>
        <taxon>Paramphistomidae</taxon>
        <taxon>Calicophoron</taxon>
    </lineage>
</organism>
<evidence type="ECO:0000259" key="1">
    <source>
        <dbReference type="Pfam" id="PF00498"/>
    </source>
</evidence>
<dbReference type="AlphaFoldDB" id="A0AAV2TRW1"/>
<dbReference type="InterPro" id="IPR000253">
    <property type="entry name" value="FHA_dom"/>
</dbReference>
<protein>
    <recommendedName>
        <fullName evidence="1">FHA domain-containing protein</fullName>
    </recommendedName>
</protein>
<sequence length="410" mass="46048">MAEVKKEAIMLNLDSSSGINKIPVSILSGLPEVLSPVLSVVFTQSLSAGKLPTERKRTNICRIFENDSGLDPLNFSSNELSLYDMESNGMYTHETPLQGRGAILTNSPNDTFAQLPGATFTLMLEQARREAAQMALEAQAKDETSVGPTKVKPYLSNLNEDPQLSGVIQHLLVHKNVSRVVVLCEQTVCANSDKCDWLRRRQAGADDCVIGDKTQKVYWVHMQGLGIATEHAILIRHGKTGSKVELRVLEGVNKLTKVNGTPVRESVFLQHNDRILFGSHQLYLFKNPLAEKRDDGTETSDDLDWEYAQRELAEKTGFEAFEKKPKSKEDIILQKQLLELIPILAEANGIAEELGKNRTFDLLLVPPTAQGLVYGEKKETRIVIRMRDTTTNNIWLWDKDQFMEHRFTMQ</sequence>
<gene>
    <name evidence="2" type="ORF">CDAUBV1_LOCUS15303</name>
</gene>
<dbReference type="EMBL" id="CAXLJL010000706">
    <property type="protein sequence ID" value="CAL5140120.1"/>
    <property type="molecule type" value="Genomic_DNA"/>
</dbReference>
<dbReference type="Pfam" id="PF00498">
    <property type="entry name" value="FHA"/>
    <property type="match status" value="1"/>
</dbReference>
<name>A0AAV2TRW1_CALDB</name>
<dbReference type="SUPFAM" id="SSF49879">
    <property type="entry name" value="SMAD/FHA domain"/>
    <property type="match status" value="1"/>
</dbReference>
<evidence type="ECO:0000313" key="3">
    <source>
        <dbReference type="Proteomes" id="UP001497525"/>
    </source>
</evidence>
<feature type="domain" description="FHA" evidence="1">
    <location>
        <begin position="221"/>
        <end position="278"/>
    </location>
</feature>
<accession>A0AAV2TRW1</accession>
<reference evidence="2" key="1">
    <citation type="submission" date="2024-06" db="EMBL/GenBank/DDBJ databases">
        <authorList>
            <person name="Liu X."/>
            <person name="Lenzi L."/>
            <person name="Haldenby T S."/>
            <person name="Uol C."/>
        </authorList>
    </citation>
    <scope>NUCLEOTIDE SEQUENCE</scope>
</reference>
<comment type="caution">
    <text evidence="2">The sequence shown here is derived from an EMBL/GenBank/DDBJ whole genome shotgun (WGS) entry which is preliminary data.</text>
</comment>
<dbReference type="InterPro" id="IPR008984">
    <property type="entry name" value="SMAD_FHA_dom_sf"/>
</dbReference>